<dbReference type="GO" id="GO:0046983">
    <property type="term" value="F:protein dimerization activity"/>
    <property type="evidence" value="ECO:0007669"/>
    <property type="project" value="InterPro"/>
</dbReference>
<protein>
    <recommendedName>
        <fullName evidence="1">HAT C-terminal dimerisation domain-containing protein</fullName>
    </recommendedName>
</protein>
<dbReference type="PANTHER" id="PTHR23272">
    <property type="entry name" value="BED FINGER-RELATED"/>
    <property type="match status" value="1"/>
</dbReference>
<evidence type="ECO:0000259" key="1">
    <source>
        <dbReference type="Pfam" id="PF05699"/>
    </source>
</evidence>
<dbReference type="InterPro" id="IPR008906">
    <property type="entry name" value="HATC_C_dom"/>
</dbReference>
<dbReference type="PANTHER" id="PTHR23272:SF161">
    <property type="entry name" value="ZINC FINGER BED DOMAIN-CONTAINING PROTEIN RICESLEEPER 1-LIKE"/>
    <property type="match status" value="1"/>
</dbReference>
<dbReference type="SUPFAM" id="SSF53098">
    <property type="entry name" value="Ribonuclease H-like"/>
    <property type="match status" value="1"/>
</dbReference>
<dbReference type="InterPro" id="IPR012337">
    <property type="entry name" value="RNaseH-like_sf"/>
</dbReference>
<evidence type="ECO:0000313" key="2">
    <source>
        <dbReference type="EMBL" id="KAL0336567.1"/>
    </source>
</evidence>
<dbReference type="EMBL" id="JACGWJ010000021">
    <property type="protein sequence ID" value="KAL0336567.1"/>
    <property type="molecule type" value="Genomic_DNA"/>
</dbReference>
<reference evidence="2" key="1">
    <citation type="submission" date="2020-06" db="EMBL/GenBank/DDBJ databases">
        <authorList>
            <person name="Li T."/>
            <person name="Hu X."/>
            <person name="Zhang T."/>
            <person name="Song X."/>
            <person name="Zhang H."/>
            <person name="Dai N."/>
            <person name="Sheng W."/>
            <person name="Hou X."/>
            <person name="Wei L."/>
        </authorList>
    </citation>
    <scope>NUCLEOTIDE SEQUENCE</scope>
    <source>
        <strain evidence="2">G02</strain>
        <tissue evidence="2">Leaf</tissue>
    </source>
</reference>
<gene>
    <name evidence="2" type="ORF">Sradi_4868600</name>
</gene>
<name>A0AAW2N165_SESRA</name>
<organism evidence="2">
    <name type="scientific">Sesamum radiatum</name>
    <name type="common">Black benniseed</name>
    <dbReference type="NCBI Taxonomy" id="300843"/>
    <lineage>
        <taxon>Eukaryota</taxon>
        <taxon>Viridiplantae</taxon>
        <taxon>Streptophyta</taxon>
        <taxon>Embryophyta</taxon>
        <taxon>Tracheophyta</taxon>
        <taxon>Spermatophyta</taxon>
        <taxon>Magnoliopsida</taxon>
        <taxon>eudicotyledons</taxon>
        <taxon>Gunneridae</taxon>
        <taxon>Pentapetalae</taxon>
        <taxon>asterids</taxon>
        <taxon>lamiids</taxon>
        <taxon>Lamiales</taxon>
        <taxon>Pedaliaceae</taxon>
        <taxon>Sesamum</taxon>
    </lineage>
</organism>
<reference evidence="2" key="2">
    <citation type="journal article" date="2024" name="Plant">
        <title>Genomic evolution and insights into agronomic trait innovations of Sesamum species.</title>
        <authorList>
            <person name="Miao H."/>
            <person name="Wang L."/>
            <person name="Qu L."/>
            <person name="Liu H."/>
            <person name="Sun Y."/>
            <person name="Le M."/>
            <person name="Wang Q."/>
            <person name="Wei S."/>
            <person name="Zheng Y."/>
            <person name="Lin W."/>
            <person name="Duan Y."/>
            <person name="Cao H."/>
            <person name="Xiong S."/>
            <person name="Wang X."/>
            <person name="Wei L."/>
            <person name="Li C."/>
            <person name="Ma Q."/>
            <person name="Ju M."/>
            <person name="Zhao R."/>
            <person name="Li G."/>
            <person name="Mu C."/>
            <person name="Tian Q."/>
            <person name="Mei H."/>
            <person name="Zhang T."/>
            <person name="Gao T."/>
            <person name="Zhang H."/>
        </authorList>
    </citation>
    <scope>NUCLEOTIDE SEQUENCE</scope>
    <source>
        <strain evidence="2">G02</strain>
    </source>
</reference>
<proteinExistence type="predicted"/>
<feature type="domain" description="HAT C-terminal dimerisation" evidence="1">
    <location>
        <begin position="50"/>
        <end position="101"/>
    </location>
</feature>
<accession>A0AAW2N165</accession>
<sequence>MDVPNRWNSTYDLLATALPLKEDFSRLQRIDKQYKFNPPESEWEVAKIVHECLQIFYDATRHFSGLPATTVASEASFSIGGRVNDESWACLLPDVVEALVLLIMRHHQKLKR</sequence>
<comment type="caution">
    <text evidence="2">The sequence shown here is derived from an EMBL/GenBank/DDBJ whole genome shotgun (WGS) entry which is preliminary data.</text>
</comment>
<dbReference type="AlphaFoldDB" id="A0AAW2N165"/>
<dbReference type="Pfam" id="PF05699">
    <property type="entry name" value="Dimer_Tnp_hAT"/>
    <property type="match status" value="1"/>
</dbReference>